<reference evidence="1" key="1">
    <citation type="submission" date="2023-03" db="EMBL/GenBank/DDBJ databases">
        <title>Complete genome of Cladonia borealis.</title>
        <authorList>
            <person name="Park H."/>
        </authorList>
    </citation>
    <scope>NUCLEOTIDE SEQUENCE</scope>
    <source>
        <strain evidence="1">ANT050790</strain>
    </source>
</reference>
<sequence length="90" mass="9612">MSAVVRNPSHASIEALTRLVIYPSSTLVILEIDNTMHSDVATAIKVLQSDHDISHVNAVIANTGICHVGAYGPVTIVQIQDVKAHVDIIC</sequence>
<name>A0AA39QZU1_9LECA</name>
<organism evidence="1 2">
    <name type="scientific">Cladonia borealis</name>
    <dbReference type="NCBI Taxonomy" id="184061"/>
    <lineage>
        <taxon>Eukaryota</taxon>
        <taxon>Fungi</taxon>
        <taxon>Dikarya</taxon>
        <taxon>Ascomycota</taxon>
        <taxon>Pezizomycotina</taxon>
        <taxon>Lecanoromycetes</taxon>
        <taxon>OSLEUM clade</taxon>
        <taxon>Lecanoromycetidae</taxon>
        <taxon>Lecanorales</taxon>
        <taxon>Lecanorineae</taxon>
        <taxon>Cladoniaceae</taxon>
        <taxon>Cladonia</taxon>
    </lineage>
</organism>
<keyword evidence="2" id="KW-1185">Reference proteome</keyword>
<evidence type="ECO:0000313" key="2">
    <source>
        <dbReference type="Proteomes" id="UP001166286"/>
    </source>
</evidence>
<proteinExistence type="predicted"/>
<accession>A0AA39QZU1</accession>
<evidence type="ECO:0000313" key="1">
    <source>
        <dbReference type="EMBL" id="KAK0511426.1"/>
    </source>
</evidence>
<gene>
    <name evidence="1" type="ORF">JMJ35_005999</name>
</gene>
<dbReference type="Proteomes" id="UP001166286">
    <property type="component" value="Unassembled WGS sequence"/>
</dbReference>
<protein>
    <submittedName>
        <fullName evidence="1">Uncharacterized protein</fullName>
    </submittedName>
</protein>
<dbReference type="AlphaFoldDB" id="A0AA39QZU1"/>
<dbReference type="EMBL" id="JAFEKC020000013">
    <property type="protein sequence ID" value="KAK0511426.1"/>
    <property type="molecule type" value="Genomic_DNA"/>
</dbReference>
<comment type="caution">
    <text evidence="1">The sequence shown here is derived from an EMBL/GenBank/DDBJ whole genome shotgun (WGS) entry which is preliminary data.</text>
</comment>